<reference evidence="3 4" key="1">
    <citation type="submission" date="2017-10" db="EMBL/GenBank/DDBJ databases">
        <title>Genome sequence of Caulobacter mirabilis FWC38.</title>
        <authorList>
            <person name="Fiebig A."/>
            <person name="Crosson S."/>
        </authorList>
    </citation>
    <scope>NUCLEOTIDE SEQUENCE [LARGE SCALE GENOMIC DNA]</scope>
    <source>
        <strain evidence="3 4">FWC 38</strain>
    </source>
</reference>
<feature type="region of interest" description="Disordered" evidence="1">
    <location>
        <begin position="19"/>
        <end position="69"/>
    </location>
</feature>
<dbReference type="RefSeq" id="WP_099620465.1">
    <property type="nucleotide sequence ID" value="NZ_CP024201.1"/>
</dbReference>
<keyword evidence="4" id="KW-1185">Reference proteome</keyword>
<sequence length="215" mass="23162">MRRLALLSLSAAMVMASSAVAQEQPAPAPAAEPAPAAQAAPVQDGVAPTPPPAEAPATPPPPPPAPTDVTSVAILGALDRVCRPLVAGGNLEQLAKANGFKKKREMWSWAYAKGYQMTLLASTTNPNVCTLEIDYPIDGLTPVIVDLHNWAMARQWALYRNDKYTTDMERSTRSWELRGETQDEAVVLMSVRKADGTPVSKKADRAEVLYSLTKR</sequence>
<evidence type="ECO:0000313" key="4">
    <source>
        <dbReference type="Proteomes" id="UP000228945"/>
    </source>
</evidence>
<name>A0A2D2AT67_9CAUL</name>
<evidence type="ECO:0000313" key="3">
    <source>
        <dbReference type="EMBL" id="ATQ41208.1"/>
    </source>
</evidence>
<feature type="compositionally biased region" description="Pro residues" evidence="1">
    <location>
        <begin position="48"/>
        <end position="66"/>
    </location>
</feature>
<dbReference type="AlphaFoldDB" id="A0A2D2AT67"/>
<feature type="chain" id="PRO_5013628828" description="DUF3558 domain-containing protein" evidence="2">
    <location>
        <begin position="22"/>
        <end position="215"/>
    </location>
</feature>
<accession>A0A2D2AT67</accession>
<proteinExistence type="predicted"/>
<evidence type="ECO:0000256" key="2">
    <source>
        <dbReference type="SAM" id="SignalP"/>
    </source>
</evidence>
<organism evidence="3 4">
    <name type="scientific">Caulobacter mirabilis</name>
    <dbReference type="NCBI Taxonomy" id="69666"/>
    <lineage>
        <taxon>Bacteria</taxon>
        <taxon>Pseudomonadati</taxon>
        <taxon>Pseudomonadota</taxon>
        <taxon>Alphaproteobacteria</taxon>
        <taxon>Caulobacterales</taxon>
        <taxon>Caulobacteraceae</taxon>
        <taxon>Caulobacter</taxon>
    </lineage>
</organism>
<keyword evidence="2" id="KW-0732">Signal</keyword>
<dbReference type="Proteomes" id="UP000228945">
    <property type="component" value="Chromosome"/>
</dbReference>
<feature type="signal peptide" evidence="2">
    <location>
        <begin position="1"/>
        <end position="21"/>
    </location>
</feature>
<evidence type="ECO:0008006" key="5">
    <source>
        <dbReference type="Google" id="ProtNLM"/>
    </source>
</evidence>
<dbReference type="OrthoDB" id="7193212at2"/>
<protein>
    <recommendedName>
        <fullName evidence="5">DUF3558 domain-containing protein</fullName>
    </recommendedName>
</protein>
<feature type="compositionally biased region" description="Low complexity" evidence="1">
    <location>
        <begin position="33"/>
        <end position="43"/>
    </location>
</feature>
<gene>
    <name evidence="3" type="ORF">CSW64_01665</name>
</gene>
<dbReference type="KEGG" id="cmb:CSW64_01665"/>
<evidence type="ECO:0000256" key="1">
    <source>
        <dbReference type="SAM" id="MobiDB-lite"/>
    </source>
</evidence>
<dbReference type="EMBL" id="CP024201">
    <property type="protein sequence ID" value="ATQ41208.1"/>
    <property type="molecule type" value="Genomic_DNA"/>
</dbReference>